<dbReference type="RefSeq" id="WP_258568474.1">
    <property type="nucleotide sequence ID" value="NZ_CP092900.1"/>
</dbReference>
<evidence type="ECO:0000259" key="7">
    <source>
        <dbReference type="PROSITE" id="PS50109"/>
    </source>
</evidence>
<evidence type="ECO:0000256" key="5">
    <source>
        <dbReference type="ARBA" id="ARBA00022777"/>
    </source>
</evidence>
<keyword evidence="5 8" id="KW-0418">Kinase</keyword>
<accession>A0ABY5DK78</accession>
<dbReference type="Gene3D" id="3.30.565.10">
    <property type="entry name" value="Histidine kinase-like ATPase, C-terminal domain"/>
    <property type="match status" value="1"/>
</dbReference>
<dbReference type="SUPFAM" id="SSF55874">
    <property type="entry name" value="ATPase domain of HSP90 chaperone/DNA topoisomerase II/histidine kinase"/>
    <property type="match status" value="1"/>
</dbReference>
<dbReference type="EC" id="2.7.13.3" evidence="2"/>
<keyword evidence="4" id="KW-0808">Transferase</keyword>
<sequence length="390" mass="44034">MPSLDLEEEIKELKAKNETLKQKLQFLEESFDHFPESIWILSKNGDLLYATESLKNKLIALGWTPGQSIYAWLRSISPTAINKMVMKHDKLAMSSKLPLVFEETEHRLGKVFLSYKKGFKSSLNNQSYLLGVAVDITERKKAEGVIMERFNEMQTVEQTMRTFVENFRHDLKSPLSNIIGASDCLLNMPVDDETKVWVESIKLSGKHLLEYINQLTLGITKRKEPLPVNLSPVDLRKEIAVIEKSFQTMARAKNLTMRFTFSDDFPKYINLDAIRIRRIISNLVSNALKYTAEIKKNGYVEVETIYASEADSGLLEIHVRDTGIGIAHNYHEFIFSPLARVASNRPSDGSGLGLSIVKDFVEDLNGQVSVESQVGAGSTFSVTLPIIDIN</sequence>
<dbReference type="Proteomes" id="UP001055955">
    <property type="component" value="Chromosome"/>
</dbReference>
<proteinExistence type="predicted"/>
<evidence type="ECO:0000256" key="1">
    <source>
        <dbReference type="ARBA" id="ARBA00000085"/>
    </source>
</evidence>
<name>A0ABY5DK78_9GAMM</name>
<evidence type="ECO:0000256" key="2">
    <source>
        <dbReference type="ARBA" id="ARBA00012438"/>
    </source>
</evidence>
<reference evidence="8 9" key="1">
    <citation type="journal article" date="2022" name="Nat. Microbiol.">
        <title>The microbiome of a bacterivorous marine choanoflagellate contains a resource-demanding obligate bacterial associate.</title>
        <authorList>
            <person name="Needham D.M."/>
            <person name="Poirier C."/>
            <person name="Bachy C."/>
            <person name="George E.E."/>
            <person name="Wilken S."/>
            <person name="Yung C.C.M."/>
            <person name="Limardo A.J."/>
            <person name="Morando M."/>
            <person name="Sudek L."/>
            <person name="Malmstrom R.R."/>
            <person name="Keeling P.J."/>
            <person name="Santoro A.E."/>
            <person name="Worden A.Z."/>
        </authorList>
    </citation>
    <scope>NUCLEOTIDE SEQUENCE [LARGE SCALE GENOMIC DNA]</scope>
    <source>
        <strain evidence="8 9">Comchoano-1</strain>
    </source>
</reference>
<dbReference type="SUPFAM" id="SSF47384">
    <property type="entry name" value="Homodimeric domain of signal transducing histidine kinase"/>
    <property type="match status" value="1"/>
</dbReference>
<dbReference type="InterPro" id="IPR004358">
    <property type="entry name" value="Sig_transdc_His_kin-like_C"/>
</dbReference>
<dbReference type="Pfam" id="PF00512">
    <property type="entry name" value="HisKA"/>
    <property type="match status" value="1"/>
</dbReference>
<dbReference type="GO" id="GO:0016301">
    <property type="term" value="F:kinase activity"/>
    <property type="evidence" value="ECO:0007669"/>
    <property type="project" value="UniProtKB-KW"/>
</dbReference>
<feature type="domain" description="Histidine kinase" evidence="7">
    <location>
        <begin position="166"/>
        <end position="388"/>
    </location>
</feature>
<comment type="catalytic activity">
    <reaction evidence="1">
        <text>ATP + protein L-histidine = ADP + protein N-phospho-L-histidine.</text>
        <dbReference type="EC" id="2.7.13.3"/>
    </reaction>
</comment>
<dbReference type="EMBL" id="CP092900">
    <property type="protein sequence ID" value="UTC24689.1"/>
    <property type="molecule type" value="Genomic_DNA"/>
</dbReference>
<dbReference type="PRINTS" id="PR00344">
    <property type="entry name" value="BCTRLSENSOR"/>
</dbReference>
<organism evidence="8 9">
    <name type="scientific">Candidatus Comchoanobacter bicostacola</name>
    <dbReference type="NCBI Taxonomy" id="2919598"/>
    <lineage>
        <taxon>Bacteria</taxon>
        <taxon>Pseudomonadati</taxon>
        <taxon>Pseudomonadota</taxon>
        <taxon>Gammaproteobacteria</taxon>
        <taxon>Candidatus Comchoanobacterales</taxon>
        <taxon>Candidatus Comchoanobacteraceae</taxon>
        <taxon>Candidatus Comchoanobacter</taxon>
    </lineage>
</organism>
<keyword evidence="3" id="KW-0597">Phosphoprotein</keyword>
<dbReference type="InterPro" id="IPR005467">
    <property type="entry name" value="His_kinase_dom"/>
</dbReference>
<dbReference type="PANTHER" id="PTHR43047">
    <property type="entry name" value="TWO-COMPONENT HISTIDINE PROTEIN KINASE"/>
    <property type="match status" value="1"/>
</dbReference>
<evidence type="ECO:0000313" key="8">
    <source>
        <dbReference type="EMBL" id="UTC24689.1"/>
    </source>
</evidence>
<dbReference type="CDD" id="cd00082">
    <property type="entry name" value="HisKA"/>
    <property type="match status" value="1"/>
</dbReference>
<evidence type="ECO:0000256" key="6">
    <source>
        <dbReference type="SAM" id="Coils"/>
    </source>
</evidence>
<dbReference type="SMART" id="SM00387">
    <property type="entry name" value="HATPase_c"/>
    <property type="match status" value="1"/>
</dbReference>
<keyword evidence="6" id="KW-0175">Coiled coil</keyword>
<dbReference type="PROSITE" id="PS50109">
    <property type="entry name" value="HIS_KIN"/>
    <property type="match status" value="1"/>
</dbReference>
<dbReference type="CDD" id="cd14686">
    <property type="entry name" value="bZIP"/>
    <property type="match status" value="1"/>
</dbReference>
<gene>
    <name evidence="8" type="ORF">MMH89_00735</name>
</gene>
<feature type="coiled-coil region" evidence="6">
    <location>
        <begin position="3"/>
        <end position="30"/>
    </location>
</feature>
<evidence type="ECO:0000256" key="4">
    <source>
        <dbReference type="ARBA" id="ARBA00022679"/>
    </source>
</evidence>
<protein>
    <recommendedName>
        <fullName evidence="2">histidine kinase</fullName>
        <ecNumber evidence="2">2.7.13.3</ecNumber>
    </recommendedName>
</protein>
<keyword evidence="9" id="KW-1185">Reference proteome</keyword>
<dbReference type="SUPFAM" id="SSF55785">
    <property type="entry name" value="PYP-like sensor domain (PAS domain)"/>
    <property type="match status" value="1"/>
</dbReference>
<evidence type="ECO:0000313" key="9">
    <source>
        <dbReference type="Proteomes" id="UP001055955"/>
    </source>
</evidence>
<dbReference type="Gene3D" id="1.10.287.130">
    <property type="match status" value="1"/>
</dbReference>
<dbReference type="Gene3D" id="3.30.450.20">
    <property type="entry name" value="PAS domain"/>
    <property type="match status" value="1"/>
</dbReference>
<evidence type="ECO:0000256" key="3">
    <source>
        <dbReference type="ARBA" id="ARBA00022553"/>
    </source>
</evidence>
<dbReference type="SMART" id="SM00388">
    <property type="entry name" value="HisKA"/>
    <property type="match status" value="1"/>
</dbReference>
<dbReference type="InterPro" id="IPR003661">
    <property type="entry name" value="HisK_dim/P_dom"/>
</dbReference>
<dbReference type="InterPro" id="IPR035965">
    <property type="entry name" value="PAS-like_dom_sf"/>
</dbReference>
<dbReference type="InterPro" id="IPR036097">
    <property type="entry name" value="HisK_dim/P_sf"/>
</dbReference>
<dbReference type="InterPro" id="IPR003594">
    <property type="entry name" value="HATPase_dom"/>
</dbReference>
<dbReference type="InterPro" id="IPR036890">
    <property type="entry name" value="HATPase_C_sf"/>
</dbReference>
<dbReference type="Pfam" id="PF02518">
    <property type="entry name" value="HATPase_c"/>
    <property type="match status" value="1"/>
</dbReference>